<organism evidence="1 2">
    <name type="scientific">Portunus trituberculatus</name>
    <name type="common">Swimming crab</name>
    <name type="synonym">Neptunus trituberculatus</name>
    <dbReference type="NCBI Taxonomy" id="210409"/>
    <lineage>
        <taxon>Eukaryota</taxon>
        <taxon>Metazoa</taxon>
        <taxon>Ecdysozoa</taxon>
        <taxon>Arthropoda</taxon>
        <taxon>Crustacea</taxon>
        <taxon>Multicrustacea</taxon>
        <taxon>Malacostraca</taxon>
        <taxon>Eumalacostraca</taxon>
        <taxon>Eucarida</taxon>
        <taxon>Decapoda</taxon>
        <taxon>Pleocyemata</taxon>
        <taxon>Brachyura</taxon>
        <taxon>Eubrachyura</taxon>
        <taxon>Portunoidea</taxon>
        <taxon>Portunidae</taxon>
        <taxon>Portuninae</taxon>
        <taxon>Portunus</taxon>
    </lineage>
</organism>
<protein>
    <submittedName>
        <fullName evidence="1">Uncharacterized protein</fullName>
    </submittedName>
</protein>
<dbReference type="EMBL" id="VSRR010005904">
    <property type="protein sequence ID" value="MPC43600.1"/>
    <property type="molecule type" value="Genomic_DNA"/>
</dbReference>
<dbReference type="AlphaFoldDB" id="A0A5B7F7M6"/>
<name>A0A5B7F7M6_PORTR</name>
<sequence length="104" mass="10878">MSLSHVVSREANASLAKLMLRLTGAAKQPERGALGLVPVTPCPWWTVTVSAASCMKCVHSASARECTMRRAVPPLLRFTPTLTVAGVGVSRAGLESPALMTGGF</sequence>
<accession>A0A5B7F7M6</accession>
<proteinExistence type="predicted"/>
<gene>
    <name evidence="1" type="ORF">E2C01_037249</name>
</gene>
<comment type="caution">
    <text evidence="1">The sequence shown here is derived from an EMBL/GenBank/DDBJ whole genome shotgun (WGS) entry which is preliminary data.</text>
</comment>
<dbReference type="Proteomes" id="UP000324222">
    <property type="component" value="Unassembled WGS sequence"/>
</dbReference>
<evidence type="ECO:0000313" key="1">
    <source>
        <dbReference type="EMBL" id="MPC43600.1"/>
    </source>
</evidence>
<evidence type="ECO:0000313" key="2">
    <source>
        <dbReference type="Proteomes" id="UP000324222"/>
    </source>
</evidence>
<reference evidence="1 2" key="1">
    <citation type="submission" date="2019-05" db="EMBL/GenBank/DDBJ databases">
        <title>Another draft genome of Portunus trituberculatus and its Hox gene families provides insights of decapod evolution.</title>
        <authorList>
            <person name="Jeong J.-H."/>
            <person name="Song I."/>
            <person name="Kim S."/>
            <person name="Choi T."/>
            <person name="Kim D."/>
            <person name="Ryu S."/>
            <person name="Kim W."/>
        </authorList>
    </citation>
    <scope>NUCLEOTIDE SEQUENCE [LARGE SCALE GENOMIC DNA]</scope>
    <source>
        <tissue evidence="1">Muscle</tissue>
    </source>
</reference>
<keyword evidence="2" id="KW-1185">Reference proteome</keyword>